<reference evidence="3" key="1">
    <citation type="submission" date="2017-05" db="EMBL/GenBank/DDBJ databases">
        <title>Complete and WGS of Bordetella genogroups.</title>
        <authorList>
            <person name="Spilker T."/>
            <person name="Lipuma J."/>
        </authorList>
    </citation>
    <scope>NUCLEOTIDE SEQUENCE [LARGE SCALE GENOMIC DNA]</scope>
    <source>
        <strain evidence="3">AU16122</strain>
    </source>
</reference>
<gene>
    <name evidence="2" type="ORF">CAL29_11905</name>
</gene>
<evidence type="ECO:0000313" key="3">
    <source>
        <dbReference type="Proteomes" id="UP000216020"/>
    </source>
</evidence>
<comment type="caution">
    <text evidence="2">The sequence shown here is derived from an EMBL/GenBank/DDBJ whole genome shotgun (WGS) entry which is preliminary data.</text>
</comment>
<dbReference type="RefSeq" id="WP_094853239.1">
    <property type="nucleotide sequence ID" value="NZ_NEVM01000002.1"/>
</dbReference>
<dbReference type="Proteomes" id="UP000216020">
    <property type="component" value="Unassembled WGS sequence"/>
</dbReference>
<protein>
    <recommendedName>
        <fullName evidence="1">Thioesterase domain-containing protein</fullName>
    </recommendedName>
</protein>
<dbReference type="GO" id="GO:0016790">
    <property type="term" value="F:thiolester hydrolase activity"/>
    <property type="evidence" value="ECO:0007669"/>
    <property type="project" value="UniProtKB-ARBA"/>
</dbReference>
<sequence length="329" mass="34278">MNLNPSSSILEQVLRGLAGNRQPGWNFPGNFLRLSFDEVEKERSRVSLLAGPHAVAADGQLELAALAVLADIGMAASLRREVGQARRMATVQMSLSFMADAGPPSGAAPADLVEACSTAEGATAETGARQLFTRTAIRHAGRLCCVGGAAFMPLGGAALAPMPMARRGEPGFEPPLLAEGELDPAEAGVLARTRRILAAGERNFLARFWDLVPQAGEQRAACTLENGLHSGNRVGHTQGGIVLALAGHTCRAAVGADWTLAGISGWYLSPGRGRTLRAEAAILHRGSSTAACRCEIRDEEGRLVMHAVSSHVSGPLSGDVSGHVTGQGR</sequence>
<evidence type="ECO:0000259" key="1">
    <source>
        <dbReference type="Pfam" id="PF03061"/>
    </source>
</evidence>
<dbReference type="OrthoDB" id="8677401at2"/>
<organism evidence="2 3">
    <name type="scientific">Bordetella genomosp. 10</name>
    <dbReference type="NCBI Taxonomy" id="1416804"/>
    <lineage>
        <taxon>Bacteria</taxon>
        <taxon>Pseudomonadati</taxon>
        <taxon>Pseudomonadota</taxon>
        <taxon>Betaproteobacteria</taxon>
        <taxon>Burkholderiales</taxon>
        <taxon>Alcaligenaceae</taxon>
        <taxon>Bordetella</taxon>
    </lineage>
</organism>
<dbReference type="SUPFAM" id="SSF54637">
    <property type="entry name" value="Thioesterase/thiol ester dehydrase-isomerase"/>
    <property type="match status" value="2"/>
</dbReference>
<name>A0A261SBT5_9BORD</name>
<proteinExistence type="predicted"/>
<dbReference type="Pfam" id="PF03061">
    <property type="entry name" value="4HBT"/>
    <property type="match status" value="1"/>
</dbReference>
<dbReference type="InterPro" id="IPR006683">
    <property type="entry name" value="Thioestr_dom"/>
</dbReference>
<evidence type="ECO:0000313" key="2">
    <source>
        <dbReference type="EMBL" id="OZI34240.1"/>
    </source>
</evidence>
<dbReference type="EMBL" id="NEVM01000002">
    <property type="protein sequence ID" value="OZI34240.1"/>
    <property type="molecule type" value="Genomic_DNA"/>
</dbReference>
<feature type="domain" description="Thioesterase" evidence="1">
    <location>
        <begin position="247"/>
        <end position="304"/>
    </location>
</feature>
<dbReference type="InterPro" id="IPR029069">
    <property type="entry name" value="HotDog_dom_sf"/>
</dbReference>
<keyword evidence="3" id="KW-1185">Reference proteome</keyword>
<dbReference type="AlphaFoldDB" id="A0A261SBT5"/>
<dbReference type="CDD" id="cd03443">
    <property type="entry name" value="PaaI_thioesterase"/>
    <property type="match status" value="1"/>
</dbReference>
<dbReference type="Gene3D" id="3.10.129.10">
    <property type="entry name" value="Hotdog Thioesterase"/>
    <property type="match status" value="2"/>
</dbReference>
<accession>A0A261SBT5</accession>